<dbReference type="Gene3D" id="2.30.110.10">
    <property type="entry name" value="Electron Transport, Fmn-binding Protein, Chain A"/>
    <property type="match status" value="1"/>
</dbReference>
<dbReference type="InterPro" id="IPR012349">
    <property type="entry name" value="Split_barrel_FMN-bd"/>
</dbReference>
<feature type="domain" description="Pyridoxamine 5'-phosphate oxidase N-terminal" evidence="1">
    <location>
        <begin position="173"/>
        <end position="276"/>
    </location>
</feature>
<organism evidence="2 3">
    <name type="scientific">Sphaerimonospora cavernae</name>
    <dbReference type="NCBI Taxonomy" id="1740611"/>
    <lineage>
        <taxon>Bacteria</taxon>
        <taxon>Bacillati</taxon>
        <taxon>Actinomycetota</taxon>
        <taxon>Actinomycetes</taxon>
        <taxon>Streptosporangiales</taxon>
        <taxon>Streptosporangiaceae</taxon>
        <taxon>Sphaerimonospora</taxon>
    </lineage>
</organism>
<proteinExistence type="predicted"/>
<dbReference type="EMBL" id="JBHMQT010000055">
    <property type="protein sequence ID" value="MFC0865473.1"/>
    <property type="molecule type" value="Genomic_DNA"/>
</dbReference>
<dbReference type="Pfam" id="PF01243">
    <property type="entry name" value="PNPOx_N"/>
    <property type="match status" value="1"/>
</dbReference>
<evidence type="ECO:0000313" key="2">
    <source>
        <dbReference type="EMBL" id="MFC0865473.1"/>
    </source>
</evidence>
<evidence type="ECO:0000259" key="1">
    <source>
        <dbReference type="Pfam" id="PF01243"/>
    </source>
</evidence>
<keyword evidence="3" id="KW-1185">Reference proteome</keyword>
<evidence type="ECO:0000313" key="3">
    <source>
        <dbReference type="Proteomes" id="UP001589870"/>
    </source>
</evidence>
<protein>
    <submittedName>
        <fullName evidence="2">Pyridoxamine 5'-phosphate oxidase family protein</fullName>
    </submittedName>
</protein>
<comment type="caution">
    <text evidence="2">The sequence shown here is derived from an EMBL/GenBank/DDBJ whole genome shotgun (WGS) entry which is preliminary data.</text>
</comment>
<dbReference type="PANTHER" id="PTHR42815:SF2">
    <property type="entry name" value="FAD-BINDING, PUTATIVE (AFU_ORTHOLOGUE AFUA_6G07600)-RELATED"/>
    <property type="match status" value="1"/>
</dbReference>
<dbReference type="Proteomes" id="UP001589870">
    <property type="component" value="Unassembled WGS sequence"/>
</dbReference>
<accession>A0ABV6UBF5</accession>
<dbReference type="RefSeq" id="WP_394303494.1">
    <property type="nucleotide sequence ID" value="NZ_JBHMQT010000055.1"/>
</dbReference>
<dbReference type="InterPro" id="IPR011576">
    <property type="entry name" value="Pyridox_Oxase_N"/>
</dbReference>
<sequence length="314" mass="33996">MTVTATGTYHAGERQVQTRAGLREQAQFSARARHRHIPEIARDFLAQQVMLIAGASDEHGSIWVSLLSAPAGFIKVTGDTTLHVQSLPPKGDPLRARFTALDGQPFDIGMIAIEPATRRRMRMNGSATTATNGFHVALEQIYANCPKYIQKRQVETLAEPPGPSPASTTDRLTGAQQALISSADTFFVATADGEGHADASHRGGNPGFVKVLSPTMLRWPDYRGNAMFGTLGNIEVNPAAGLLFPDWESGGCLQLTGTARIDWDTGRTAAVPGAERLIEFTVQRVVEIPDATPLRWTGVEYSRFNPTADRYPTA</sequence>
<reference evidence="2 3" key="1">
    <citation type="submission" date="2024-09" db="EMBL/GenBank/DDBJ databases">
        <authorList>
            <person name="Sun Q."/>
            <person name="Mori K."/>
        </authorList>
    </citation>
    <scope>NUCLEOTIDE SEQUENCE [LARGE SCALE GENOMIC DNA]</scope>
    <source>
        <strain evidence="2 3">TBRC 1851</strain>
    </source>
</reference>
<dbReference type="PANTHER" id="PTHR42815">
    <property type="entry name" value="FAD-BINDING, PUTATIVE (AFU_ORTHOLOGUE AFUA_6G07600)-RELATED"/>
    <property type="match status" value="1"/>
</dbReference>
<name>A0ABV6UBF5_9ACTN</name>
<gene>
    <name evidence="2" type="ORF">ACFHYQ_24575</name>
</gene>
<dbReference type="SUPFAM" id="SSF50475">
    <property type="entry name" value="FMN-binding split barrel"/>
    <property type="match status" value="1"/>
</dbReference>